<dbReference type="Pfam" id="PF05437">
    <property type="entry name" value="AzlD"/>
    <property type="match status" value="1"/>
</dbReference>
<gene>
    <name evidence="2" type="ORF">RNA01_14600</name>
</gene>
<evidence type="ECO:0000256" key="1">
    <source>
        <dbReference type="SAM" id="Phobius"/>
    </source>
</evidence>
<evidence type="ECO:0000313" key="3">
    <source>
        <dbReference type="Proteomes" id="UP000321717"/>
    </source>
</evidence>
<dbReference type="RefSeq" id="WP_147179301.1">
    <property type="nucleotide sequence ID" value="NZ_BJZP01000005.1"/>
</dbReference>
<keyword evidence="1" id="KW-1133">Transmembrane helix</keyword>
<reference evidence="2 3" key="1">
    <citation type="submission" date="2019-07" db="EMBL/GenBank/DDBJ databases">
        <title>Whole genome shotgun sequence of Rhizobium naphthalenivorans NBRC 107585.</title>
        <authorList>
            <person name="Hosoyama A."/>
            <person name="Uohara A."/>
            <person name="Ohji S."/>
            <person name="Ichikawa N."/>
        </authorList>
    </citation>
    <scope>NUCLEOTIDE SEQUENCE [LARGE SCALE GENOMIC DNA]</scope>
    <source>
        <strain evidence="2 3">NBRC 107585</strain>
    </source>
</reference>
<proteinExistence type="predicted"/>
<comment type="caution">
    <text evidence="2">The sequence shown here is derived from an EMBL/GenBank/DDBJ whole genome shotgun (WGS) entry which is preliminary data.</text>
</comment>
<sequence>MSLDLATFVAILAMATATVLTRQVGLVVLKFATLSPSAQRRLEAIPPAVMVAVVTPTAFATGPAESIACAVTVLAALKLPMLAAATAGVATVALLRFAGL</sequence>
<dbReference type="AlphaFoldDB" id="A0A512HGF1"/>
<protein>
    <submittedName>
        <fullName evidence="2">Membrane protein</fullName>
    </submittedName>
</protein>
<feature type="transmembrane region" description="Helical" evidence="1">
    <location>
        <begin position="76"/>
        <end position="98"/>
    </location>
</feature>
<dbReference type="InterPro" id="IPR008407">
    <property type="entry name" value="Brnchd-chn_aa_trnsp_AzlD"/>
</dbReference>
<keyword evidence="1" id="KW-0472">Membrane</keyword>
<keyword evidence="3" id="KW-1185">Reference proteome</keyword>
<dbReference type="Proteomes" id="UP000321717">
    <property type="component" value="Unassembled WGS sequence"/>
</dbReference>
<dbReference type="EMBL" id="BJZP01000005">
    <property type="protein sequence ID" value="GEO84528.1"/>
    <property type="molecule type" value="Genomic_DNA"/>
</dbReference>
<name>A0A512HGF1_9HYPH</name>
<accession>A0A512HGF1</accession>
<organism evidence="2 3">
    <name type="scientific">Ciceribacter naphthalenivorans</name>
    <dbReference type="NCBI Taxonomy" id="1118451"/>
    <lineage>
        <taxon>Bacteria</taxon>
        <taxon>Pseudomonadati</taxon>
        <taxon>Pseudomonadota</taxon>
        <taxon>Alphaproteobacteria</taxon>
        <taxon>Hyphomicrobiales</taxon>
        <taxon>Rhizobiaceae</taxon>
        <taxon>Ciceribacter</taxon>
    </lineage>
</organism>
<evidence type="ECO:0000313" key="2">
    <source>
        <dbReference type="EMBL" id="GEO84528.1"/>
    </source>
</evidence>
<dbReference type="OrthoDB" id="8020840at2"/>
<keyword evidence="1" id="KW-0812">Transmembrane</keyword>
<feature type="transmembrane region" description="Helical" evidence="1">
    <location>
        <begin position="45"/>
        <end position="64"/>
    </location>
</feature>